<feature type="region of interest" description="Disordered" evidence="1">
    <location>
        <begin position="513"/>
        <end position="684"/>
    </location>
</feature>
<dbReference type="AlphaFoldDB" id="A0A5J4VLX0"/>
<dbReference type="PANTHER" id="PTHR37028">
    <property type="entry name" value="UNNAMED PRODUCT-RELATED"/>
    <property type="match status" value="1"/>
</dbReference>
<evidence type="ECO:0000256" key="1">
    <source>
        <dbReference type="SAM" id="MobiDB-lite"/>
    </source>
</evidence>
<feature type="region of interest" description="Disordered" evidence="1">
    <location>
        <begin position="464"/>
        <end position="493"/>
    </location>
</feature>
<feature type="compositionally biased region" description="Basic and acidic residues" evidence="1">
    <location>
        <begin position="464"/>
        <end position="475"/>
    </location>
</feature>
<reference evidence="2 3" key="1">
    <citation type="submission" date="2019-03" db="EMBL/GenBank/DDBJ databases">
        <title>Single cell metagenomics reveals metabolic interactions within the superorganism composed of flagellate Streblomastix strix and complex community of Bacteroidetes bacteria on its surface.</title>
        <authorList>
            <person name="Treitli S.C."/>
            <person name="Kolisko M."/>
            <person name="Husnik F."/>
            <person name="Keeling P."/>
            <person name="Hampl V."/>
        </authorList>
    </citation>
    <scope>NUCLEOTIDE SEQUENCE [LARGE SCALE GENOMIC DNA]</scope>
    <source>
        <strain evidence="2">ST1C</strain>
    </source>
</reference>
<dbReference type="PANTHER" id="PTHR37028:SF4">
    <property type="entry name" value="ALMS MOTIF DOMAIN-CONTAINING PROTEIN"/>
    <property type="match status" value="1"/>
</dbReference>
<feature type="compositionally biased region" description="Polar residues" evidence="1">
    <location>
        <begin position="667"/>
        <end position="684"/>
    </location>
</feature>
<feature type="compositionally biased region" description="Basic and acidic residues" evidence="1">
    <location>
        <begin position="124"/>
        <end position="142"/>
    </location>
</feature>
<protein>
    <submittedName>
        <fullName evidence="2">Uncharacterized protein</fullName>
    </submittedName>
</protein>
<feature type="region of interest" description="Disordered" evidence="1">
    <location>
        <begin position="746"/>
        <end position="819"/>
    </location>
</feature>
<name>A0A5J4VLX0_9EUKA</name>
<feature type="compositionally biased region" description="Basic and acidic residues" evidence="1">
    <location>
        <begin position="599"/>
        <end position="625"/>
    </location>
</feature>
<gene>
    <name evidence="2" type="ORF">EZS28_021240</name>
</gene>
<sequence>MDAKERKIREETKIKDKELEDELEENCTFAPELNANSMRILEDDNIRDDIERVPLHERAAILQRQKAEKLTMMRIELERSDPNLTHVPFVSKQSLEVIQKAPRLGPQYLEKDVITRMAESDKRVRDEKKHLQAEKRKEEETTKYTFTPQINPLSQQLVEQNVLYQGQNSDFIERQKILSEKSAHEKILAEKLYKENLRFKPRTTVDLILELESTEEYEKYKRKRNSPQRRGSPNKQDRDNKKYKDDTDNQQVYEDKFDFWRKLKDNPKLHETLEERIERLAHQDVQMRKQKTKELQDQAIIIQKPEISKMSQILAERMDRYPVEDDLPHKQALAKEKDTADKEFKRLYTFRPHINENSRILMGEGTGSQGTILGDGRSSVEQSTSVNNDQRQTLLLHIEQSVREKELALERERRKREYEEMRNCTFKPELSKKVKAASTSPKGPIYIRGLMRHLELQDTARRMEAERRSTEDRVLQPRKPIRPPTPHEMEVYNRLSTPSNPRRIAMEEARERRALNISRSGGFNGTRNLSSTMRSRGSGIGGDIERFEGTGRQTPLNYRNGQQRNNRSSLLDDSDDSIDALIQEIEKKRRPQSGNDYQKGGKENRRNRNENTRYSPGDKVHESASSRRSTNLGRGREGDGWYENEEPWSERNTKRRGWAITGKSGKPTYSESISNSGRKSTSNPQMILHTLLSDQGKAVWETEDDVEKEWAEEISRNKRRLGLDKERQEQQRTQLEEDLHQAARIEEEEAARREYEEQQRKQREIAEQEKEKRRQEDREQRRQMHEQRRKEIQARSKNRGVFNNRRSSSSYSSNSPGSP</sequence>
<feature type="compositionally biased region" description="Polar residues" evidence="1">
    <location>
        <begin position="551"/>
        <end position="567"/>
    </location>
</feature>
<dbReference type="Proteomes" id="UP000324800">
    <property type="component" value="Unassembled WGS sequence"/>
</dbReference>
<accession>A0A5J4VLX0</accession>
<feature type="compositionally biased region" description="Basic and acidic residues" evidence="1">
    <location>
        <begin position="235"/>
        <end position="248"/>
    </location>
</feature>
<feature type="compositionally biased region" description="Low complexity" evidence="1">
    <location>
        <begin position="803"/>
        <end position="819"/>
    </location>
</feature>
<evidence type="ECO:0000313" key="3">
    <source>
        <dbReference type="Proteomes" id="UP000324800"/>
    </source>
</evidence>
<proteinExistence type="predicted"/>
<feature type="compositionally biased region" description="Basic and acidic residues" evidence="1">
    <location>
        <begin position="746"/>
        <end position="794"/>
    </location>
</feature>
<organism evidence="2 3">
    <name type="scientific">Streblomastix strix</name>
    <dbReference type="NCBI Taxonomy" id="222440"/>
    <lineage>
        <taxon>Eukaryota</taxon>
        <taxon>Metamonada</taxon>
        <taxon>Preaxostyla</taxon>
        <taxon>Oxymonadida</taxon>
        <taxon>Streblomastigidae</taxon>
        <taxon>Streblomastix</taxon>
    </lineage>
</organism>
<dbReference type="EMBL" id="SNRW01006356">
    <property type="protein sequence ID" value="KAA6383233.1"/>
    <property type="molecule type" value="Genomic_DNA"/>
</dbReference>
<feature type="region of interest" description="Disordered" evidence="1">
    <location>
        <begin position="217"/>
        <end position="248"/>
    </location>
</feature>
<comment type="caution">
    <text evidence="2">The sequence shown here is derived from an EMBL/GenBank/DDBJ whole genome shotgun (WGS) entry which is preliminary data.</text>
</comment>
<evidence type="ECO:0000313" key="2">
    <source>
        <dbReference type="EMBL" id="KAA6383233.1"/>
    </source>
</evidence>
<feature type="region of interest" description="Disordered" evidence="1">
    <location>
        <begin position="124"/>
        <end position="143"/>
    </location>
</feature>
<feature type="compositionally biased region" description="Polar residues" evidence="1">
    <location>
        <begin position="517"/>
        <end position="535"/>
    </location>
</feature>
<dbReference type="OrthoDB" id="10688225at2759"/>